<dbReference type="EMBL" id="KI914033">
    <property type="protein sequence ID" value="ETV90544.1"/>
    <property type="molecule type" value="Genomic_DNA"/>
</dbReference>
<proteinExistence type="predicted"/>
<organism evidence="1">
    <name type="scientific">Aphanomyces invadans</name>
    <dbReference type="NCBI Taxonomy" id="157072"/>
    <lineage>
        <taxon>Eukaryota</taxon>
        <taxon>Sar</taxon>
        <taxon>Stramenopiles</taxon>
        <taxon>Oomycota</taxon>
        <taxon>Saprolegniomycetes</taxon>
        <taxon>Saprolegniales</taxon>
        <taxon>Verrucalvaceae</taxon>
        <taxon>Aphanomyces</taxon>
    </lineage>
</organism>
<dbReference type="GeneID" id="20091770"/>
<name>A0A024T977_9STRA</name>
<sequence length="135" mass="15183">MFVRRASSAVGLLSRRAYASSTSEGVPSPPTKLNLGDFNVLIAELRAVVQHPLHVASSRKKTGVKEMPDTQFLKAIGRDDLVHAIRKKHGGFVGVAQRLGWHIETTNARESHIKLVTREKRRAERLKEIKKHRVF</sequence>
<dbReference type="OrthoDB" id="76923at2759"/>
<evidence type="ECO:0000313" key="1">
    <source>
        <dbReference type="EMBL" id="ETV90544.1"/>
    </source>
</evidence>
<protein>
    <submittedName>
        <fullName evidence="1">Uncharacterized protein</fullName>
    </submittedName>
</protein>
<dbReference type="eggNOG" id="ENOG502S7SU">
    <property type="taxonomic scope" value="Eukaryota"/>
</dbReference>
<dbReference type="AlphaFoldDB" id="A0A024T977"/>
<dbReference type="VEuPathDB" id="FungiDB:H310_14720"/>
<reference evidence="1" key="1">
    <citation type="submission" date="2013-12" db="EMBL/GenBank/DDBJ databases">
        <title>The Genome Sequence of Aphanomyces invadans NJM9701.</title>
        <authorList>
            <consortium name="The Broad Institute Genomics Platform"/>
            <person name="Russ C."/>
            <person name="Tyler B."/>
            <person name="van West P."/>
            <person name="Dieguez-Uribeondo J."/>
            <person name="Young S.K."/>
            <person name="Zeng Q."/>
            <person name="Gargeya S."/>
            <person name="Fitzgerald M."/>
            <person name="Abouelleil A."/>
            <person name="Alvarado L."/>
            <person name="Chapman S.B."/>
            <person name="Gainer-Dewar J."/>
            <person name="Goldberg J."/>
            <person name="Griggs A."/>
            <person name="Gujja S."/>
            <person name="Hansen M."/>
            <person name="Howarth C."/>
            <person name="Imamovic A."/>
            <person name="Ireland A."/>
            <person name="Larimer J."/>
            <person name="McCowan C."/>
            <person name="Murphy C."/>
            <person name="Pearson M."/>
            <person name="Poon T.W."/>
            <person name="Priest M."/>
            <person name="Roberts A."/>
            <person name="Saif S."/>
            <person name="Shea T."/>
            <person name="Sykes S."/>
            <person name="Wortman J."/>
            <person name="Nusbaum C."/>
            <person name="Birren B."/>
        </authorList>
    </citation>
    <scope>NUCLEOTIDE SEQUENCE [LARGE SCALE GENOMIC DNA]</scope>
    <source>
        <strain evidence="1">NJM9701</strain>
    </source>
</reference>
<gene>
    <name evidence="1" type="ORF">H310_14720</name>
</gene>
<dbReference type="RefSeq" id="XP_008880860.1">
    <property type="nucleotide sequence ID" value="XM_008882638.1"/>
</dbReference>
<accession>A0A024T977</accession>